<dbReference type="Pfam" id="PF00069">
    <property type="entry name" value="Pkinase"/>
    <property type="match status" value="1"/>
</dbReference>
<feature type="region of interest" description="Disordered" evidence="5">
    <location>
        <begin position="316"/>
        <end position="477"/>
    </location>
</feature>
<evidence type="ECO:0000313" key="7">
    <source>
        <dbReference type="EMBL" id="KAK8848220.1"/>
    </source>
</evidence>
<feature type="region of interest" description="Disordered" evidence="5">
    <location>
        <begin position="693"/>
        <end position="828"/>
    </location>
</feature>
<dbReference type="PROSITE" id="PS00108">
    <property type="entry name" value="PROTEIN_KINASE_ST"/>
    <property type="match status" value="1"/>
</dbReference>
<name>A0ABR2HJX4_9EUKA</name>
<feature type="compositionally biased region" description="Basic and acidic residues" evidence="5">
    <location>
        <begin position="323"/>
        <end position="335"/>
    </location>
</feature>
<evidence type="ECO:0000313" key="8">
    <source>
        <dbReference type="Proteomes" id="UP001470230"/>
    </source>
</evidence>
<dbReference type="InterPro" id="IPR050235">
    <property type="entry name" value="CK1_Ser-Thr_kinase"/>
</dbReference>
<reference evidence="7 8" key="1">
    <citation type="submission" date="2024-04" db="EMBL/GenBank/DDBJ databases">
        <title>Tritrichomonas musculus Genome.</title>
        <authorList>
            <person name="Alves-Ferreira E."/>
            <person name="Grigg M."/>
            <person name="Lorenzi H."/>
            <person name="Galac M."/>
        </authorList>
    </citation>
    <scope>NUCLEOTIDE SEQUENCE [LARGE SCALE GENOMIC DNA]</scope>
    <source>
        <strain evidence="7 8">EAF2021</strain>
    </source>
</reference>
<feature type="compositionally biased region" description="Low complexity" evidence="5">
    <location>
        <begin position="995"/>
        <end position="1018"/>
    </location>
</feature>
<dbReference type="InterPro" id="IPR011009">
    <property type="entry name" value="Kinase-like_dom_sf"/>
</dbReference>
<feature type="compositionally biased region" description="Polar residues" evidence="5">
    <location>
        <begin position="747"/>
        <end position="758"/>
    </location>
</feature>
<dbReference type="SMART" id="SM00220">
    <property type="entry name" value="S_TKc"/>
    <property type="match status" value="1"/>
</dbReference>
<keyword evidence="8" id="KW-1185">Reference proteome</keyword>
<feature type="compositionally biased region" description="Polar residues" evidence="5">
    <location>
        <begin position="498"/>
        <end position="507"/>
    </location>
</feature>
<evidence type="ECO:0000256" key="4">
    <source>
        <dbReference type="PROSITE-ProRule" id="PRU10141"/>
    </source>
</evidence>
<evidence type="ECO:0000256" key="3">
    <source>
        <dbReference type="ARBA" id="ARBA00022840"/>
    </source>
</evidence>
<dbReference type="PROSITE" id="PS50011">
    <property type="entry name" value="PROTEIN_KINASE_DOM"/>
    <property type="match status" value="1"/>
</dbReference>
<feature type="compositionally biased region" description="Basic and acidic residues" evidence="5">
    <location>
        <begin position="1028"/>
        <end position="1050"/>
    </location>
</feature>
<feature type="region of interest" description="Disordered" evidence="5">
    <location>
        <begin position="491"/>
        <end position="536"/>
    </location>
</feature>
<feature type="compositionally biased region" description="Low complexity" evidence="5">
    <location>
        <begin position="425"/>
        <end position="437"/>
    </location>
</feature>
<feature type="compositionally biased region" description="Low complexity" evidence="5">
    <location>
        <begin position="706"/>
        <end position="727"/>
    </location>
</feature>
<proteinExistence type="predicted"/>
<feature type="compositionally biased region" description="Basic and acidic residues" evidence="5">
    <location>
        <begin position="792"/>
        <end position="807"/>
    </location>
</feature>
<feature type="compositionally biased region" description="Low complexity" evidence="5">
    <location>
        <begin position="887"/>
        <end position="908"/>
    </location>
</feature>
<keyword evidence="2 4" id="KW-0547">Nucleotide-binding</keyword>
<feature type="compositionally biased region" description="Basic and acidic residues" evidence="5">
    <location>
        <begin position="614"/>
        <end position="623"/>
    </location>
</feature>
<evidence type="ECO:0000256" key="1">
    <source>
        <dbReference type="ARBA" id="ARBA00012513"/>
    </source>
</evidence>
<accession>A0ABR2HJX4</accession>
<feature type="compositionally biased region" description="Basic and acidic residues" evidence="5">
    <location>
        <begin position="940"/>
        <end position="957"/>
    </location>
</feature>
<dbReference type="Gene3D" id="1.10.510.10">
    <property type="entry name" value="Transferase(Phosphotransferase) domain 1"/>
    <property type="match status" value="1"/>
</dbReference>
<feature type="region of interest" description="Disordered" evidence="5">
    <location>
        <begin position="851"/>
        <end position="1090"/>
    </location>
</feature>
<feature type="compositionally biased region" description="Polar residues" evidence="5">
    <location>
        <begin position="916"/>
        <end position="938"/>
    </location>
</feature>
<keyword evidence="3 4" id="KW-0067">ATP-binding</keyword>
<dbReference type="InterPro" id="IPR000719">
    <property type="entry name" value="Prot_kinase_dom"/>
</dbReference>
<dbReference type="InterPro" id="IPR017441">
    <property type="entry name" value="Protein_kinase_ATP_BS"/>
</dbReference>
<gene>
    <name evidence="7" type="ORF">M9Y10_019276</name>
</gene>
<feature type="compositionally biased region" description="Basic and acidic residues" evidence="5">
    <location>
        <begin position="1070"/>
        <end position="1090"/>
    </location>
</feature>
<evidence type="ECO:0000256" key="2">
    <source>
        <dbReference type="ARBA" id="ARBA00022741"/>
    </source>
</evidence>
<evidence type="ECO:0000259" key="6">
    <source>
        <dbReference type="PROSITE" id="PS50011"/>
    </source>
</evidence>
<dbReference type="EMBL" id="JAPFFF010000027">
    <property type="protein sequence ID" value="KAK8848220.1"/>
    <property type="molecule type" value="Genomic_DNA"/>
</dbReference>
<feature type="compositionally biased region" description="Low complexity" evidence="5">
    <location>
        <begin position="516"/>
        <end position="526"/>
    </location>
</feature>
<sequence length="1160" mass="133175">MMKTVACGRYVIKQKLGAGSFGEIHRGEDKETGQSVAIKLESVKAHVPQLSYESKLYNIFKNGVNIPKFYWFGTESSHNSMVIELLGKSLEDISAQFPRHRLSLKTVLMLADQMLSAVQYLHLMNFIHRDIKPDNFVMGIGKNSNKVFIIDFGLSKKYRDPHTHQHIKYTERKDLTGTARYASLAALKGIEQSRRDDLEALGFVWLYLLRGDLPWMGLDAHNRRQKYDRICQVKEETSFESLCSGFPDEFVRYFYNVRSLRFVEEPDYSHFRKMFRKLFIRLGYVYDYAYDWTVSTPQKHRSTHEIYNTLNNTSHIKTKEHKPKADFLSDREKRPKMPINIPNQEKNKQQSKSRRGINEIQNNLDPVNINLSTAPQLSQRKGTYAKDTNDQNRIKNNFKKSKRLGKSEADAYPRMQVPAPKNDLSDSTSSDDQLRLSQMVSKRAMKSTNTNTSSNVNTLSRRAMISKTPNRNSQNYGRLDRAEIDFYKFKSPHPLAPTPTSTPNLVSISKHKMNRNSNKNDYSSYSDKNEAQNENQDEKENMINNQQQNVQKEIDNNIKIVNDGNNKNDDEYYSTESYSYEDEIEARIQNHLKKQNTVNNTSSVDIENDYKNEKRNAKQHVDSSLRANNNSNARVSKNPTVDSPTKQKSKSPGRSDGYNGASKRKSQQNKIHYNTGGNNYYYNTADSIDETNGQTKVHRQKRNEVNPEQNQNDTNNSNNINNIPICNERTDKKKKKGNSTSSEDRSNGQNELISQQSAPIPKPSVPTLIDNNNVNNGDESVNEQSVPQTKDIQNDQKQRHSKTEKQSKNTSNNNDINNANNVLNANNTNKTKLKRSLSNAIKQINNLLESSSSQDAPGLINPNTQLQNQNTAKKRNNQKKRSDQNEDNSYNSINNYYSSNSNSSFNFEQNKESFSKTPQRNNSSFHYATTNSAANPNPKQEMRNSRHQVAETPDRLHNSRPSYLNHHHTDVVRDKRLPMTELSGSVTSTSSYDDANATANNNNTNINSKTSKSRGNSGSRHHHSTNMNERRKEKSVNERDHEHRSKDRSSNLRGGGETDVGVIQQRMKIPKPDKDFRDVRRERDRDRNDDEQYISENLNLSGKNAGRRSDALFQSRSPNLRPVPRPGAKKKYLANKDRRNSLRPAAIIPNWMNEKFKGRK</sequence>
<feature type="compositionally biased region" description="Polar residues" evidence="5">
    <location>
        <begin position="637"/>
        <end position="652"/>
    </location>
</feature>
<dbReference type="InterPro" id="IPR008271">
    <property type="entry name" value="Ser/Thr_kinase_AS"/>
</dbReference>
<feature type="compositionally biased region" description="Low complexity" evidence="5">
    <location>
        <begin position="624"/>
        <end position="636"/>
    </location>
</feature>
<dbReference type="PROSITE" id="PS00107">
    <property type="entry name" value="PROTEIN_KINASE_ATP"/>
    <property type="match status" value="1"/>
</dbReference>
<feature type="compositionally biased region" description="Low complexity" evidence="5">
    <location>
        <begin position="447"/>
        <end position="460"/>
    </location>
</feature>
<evidence type="ECO:0000256" key="5">
    <source>
        <dbReference type="SAM" id="MobiDB-lite"/>
    </source>
</evidence>
<feature type="compositionally biased region" description="Polar residues" evidence="5">
    <location>
        <begin position="982"/>
        <end position="993"/>
    </location>
</feature>
<dbReference type="SUPFAM" id="SSF56112">
    <property type="entry name" value="Protein kinase-like (PK-like)"/>
    <property type="match status" value="1"/>
</dbReference>
<organism evidence="7 8">
    <name type="scientific">Tritrichomonas musculus</name>
    <dbReference type="NCBI Taxonomy" id="1915356"/>
    <lineage>
        <taxon>Eukaryota</taxon>
        <taxon>Metamonada</taxon>
        <taxon>Parabasalia</taxon>
        <taxon>Tritrichomonadida</taxon>
        <taxon>Tritrichomonadidae</taxon>
        <taxon>Tritrichomonas</taxon>
    </lineage>
</organism>
<comment type="caution">
    <text evidence="7">The sequence shown here is derived from an EMBL/GenBank/DDBJ whole genome shotgun (WGS) entry which is preliminary data.</text>
</comment>
<dbReference type="Proteomes" id="UP001470230">
    <property type="component" value="Unassembled WGS sequence"/>
</dbReference>
<protein>
    <recommendedName>
        <fullName evidence="1">non-specific serine/threonine protein kinase</fullName>
        <ecNumber evidence="1">2.7.11.1</ecNumber>
    </recommendedName>
</protein>
<feature type="binding site" evidence="4">
    <location>
        <position position="39"/>
    </location>
    <ligand>
        <name>ATP</name>
        <dbReference type="ChEBI" id="CHEBI:30616"/>
    </ligand>
</feature>
<dbReference type="PANTHER" id="PTHR11909">
    <property type="entry name" value="CASEIN KINASE-RELATED"/>
    <property type="match status" value="1"/>
</dbReference>
<feature type="compositionally biased region" description="Basic and acidic residues" evidence="5">
    <location>
        <begin position="967"/>
        <end position="978"/>
    </location>
</feature>
<feature type="compositionally biased region" description="Polar residues" evidence="5">
    <location>
        <begin position="467"/>
        <end position="476"/>
    </location>
</feature>
<feature type="compositionally biased region" description="Basic and acidic residues" evidence="5">
    <location>
        <begin position="527"/>
        <end position="536"/>
    </location>
</feature>
<dbReference type="EC" id="2.7.11.1" evidence="1"/>
<feature type="domain" description="Protein kinase" evidence="6">
    <location>
        <begin position="10"/>
        <end position="280"/>
    </location>
</feature>
<feature type="compositionally biased region" description="Polar residues" evidence="5">
    <location>
        <begin position="359"/>
        <end position="381"/>
    </location>
</feature>
<feature type="compositionally biased region" description="Low complexity" evidence="5">
    <location>
        <begin position="809"/>
        <end position="828"/>
    </location>
</feature>
<feature type="region of interest" description="Disordered" evidence="5">
    <location>
        <begin position="614"/>
        <end position="678"/>
    </location>
</feature>
<feature type="compositionally biased region" description="Low complexity" evidence="5">
    <location>
        <begin position="770"/>
        <end position="783"/>
    </location>
</feature>
<feature type="compositionally biased region" description="Polar residues" evidence="5">
    <location>
        <begin position="851"/>
        <end position="871"/>
    </location>
</feature>
<dbReference type="CDD" id="cd14016">
    <property type="entry name" value="STKc_CK1"/>
    <property type="match status" value="1"/>
</dbReference>